<dbReference type="Proteomes" id="UP001165064">
    <property type="component" value="Unassembled WGS sequence"/>
</dbReference>
<dbReference type="EMBL" id="BSXS01006732">
    <property type="protein sequence ID" value="GME86060.1"/>
    <property type="molecule type" value="Genomic_DNA"/>
</dbReference>
<evidence type="ECO:0000313" key="2">
    <source>
        <dbReference type="Proteomes" id="UP001165064"/>
    </source>
</evidence>
<name>A0ACB5TCR3_AMBMO</name>
<proteinExistence type="predicted"/>
<sequence length="242" mass="28817">MKRIGRDFFRRCKRLMDKTSFESFKGSDFDTCEKYFLDTLAVTGGSFHPDSCRFQQMTLFERNYILDLEKHFEILKFHAGYDEQNRQRILLIEVSRHDSENKDGTVEIPHFRFETVETKLIKNEFVLNTNHRTTLFPVVMARYPQPQEKDIERVELKELFDMCRKEQMRYGVLADAVSLTVFKFDKWGDANDKNSESGIIEGDEFECETFQEDDYELTMKWVLGSLALHQVRKILRNYRQAI</sequence>
<keyword evidence="2" id="KW-1185">Reference proteome</keyword>
<reference evidence="1" key="1">
    <citation type="submission" date="2023-04" db="EMBL/GenBank/DDBJ databases">
        <title>Ambrosiozyma monospora NBRC 10751.</title>
        <authorList>
            <person name="Ichikawa N."/>
            <person name="Sato H."/>
            <person name="Tonouchi N."/>
        </authorList>
    </citation>
    <scope>NUCLEOTIDE SEQUENCE</scope>
    <source>
        <strain evidence="1">NBRC 10751</strain>
    </source>
</reference>
<gene>
    <name evidence="1" type="ORF">Amon02_000785300</name>
</gene>
<organism evidence="1 2">
    <name type="scientific">Ambrosiozyma monospora</name>
    <name type="common">Yeast</name>
    <name type="synonym">Endomycopsis monosporus</name>
    <dbReference type="NCBI Taxonomy" id="43982"/>
    <lineage>
        <taxon>Eukaryota</taxon>
        <taxon>Fungi</taxon>
        <taxon>Dikarya</taxon>
        <taxon>Ascomycota</taxon>
        <taxon>Saccharomycotina</taxon>
        <taxon>Pichiomycetes</taxon>
        <taxon>Pichiales</taxon>
        <taxon>Pichiaceae</taxon>
        <taxon>Ambrosiozyma</taxon>
    </lineage>
</organism>
<evidence type="ECO:0000313" key="1">
    <source>
        <dbReference type="EMBL" id="GME86060.1"/>
    </source>
</evidence>
<comment type="caution">
    <text evidence="1">The sequence shown here is derived from an EMBL/GenBank/DDBJ whole genome shotgun (WGS) entry which is preliminary data.</text>
</comment>
<protein>
    <submittedName>
        <fullName evidence="1">Unnamed protein product</fullName>
    </submittedName>
</protein>
<accession>A0ACB5TCR3</accession>